<dbReference type="Gene3D" id="1.50.10.20">
    <property type="match status" value="1"/>
</dbReference>
<keyword evidence="4" id="KW-1185">Reference proteome</keyword>
<name>A0ABS9HAJ3_9ACTN</name>
<protein>
    <recommendedName>
        <fullName evidence="5">Ig-like domain repeat protein</fullName>
    </recommendedName>
</protein>
<dbReference type="RefSeq" id="WP_236400107.1">
    <property type="nucleotide sequence ID" value="NZ_JAKJHZ010000005.1"/>
</dbReference>
<feature type="signal peptide" evidence="2">
    <location>
        <begin position="1"/>
        <end position="20"/>
    </location>
</feature>
<evidence type="ECO:0008006" key="5">
    <source>
        <dbReference type="Google" id="ProtNLM"/>
    </source>
</evidence>
<dbReference type="InterPro" id="IPR008930">
    <property type="entry name" value="Terpenoid_cyclase/PrenylTrfase"/>
</dbReference>
<feature type="chain" id="PRO_5045837836" description="Ig-like domain repeat protein" evidence="2">
    <location>
        <begin position="21"/>
        <end position="563"/>
    </location>
</feature>
<evidence type="ECO:0000256" key="2">
    <source>
        <dbReference type="SAM" id="SignalP"/>
    </source>
</evidence>
<dbReference type="Proteomes" id="UP001201161">
    <property type="component" value="Unassembled WGS sequence"/>
</dbReference>
<feature type="compositionally biased region" description="Low complexity" evidence="1">
    <location>
        <begin position="428"/>
        <end position="444"/>
    </location>
</feature>
<dbReference type="SUPFAM" id="SSF48239">
    <property type="entry name" value="Terpenoid cyclases/Protein prenyltransferases"/>
    <property type="match status" value="1"/>
</dbReference>
<feature type="region of interest" description="Disordered" evidence="1">
    <location>
        <begin position="428"/>
        <end position="451"/>
    </location>
</feature>
<gene>
    <name evidence="3" type="ORF">L2K70_05420</name>
</gene>
<reference evidence="3 4" key="1">
    <citation type="submission" date="2022-01" db="EMBL/GenBank/DDBJ databases">
        <title>Nocardioides sp. nov., an actinomycete isolated from mining soil.</title>
        <authorList>
            <person name="Liu L."/>
        </authorList>
    </citation>
    <scope>NUCLEOTIDE SEQUENCE [LARGE SCALE GENOMIC DNA]</scope>
    <source>
        <strain evidence="3 4">KLBMP 9356</strain>
    </source>
</reference>
<comment type="caution">
    <text evidence="3">The sequence shown here is derived from an EMBL/GenBank/DDBJ whole genome shotgun (WGS) entry which is preliminary data.</text>
</comment>
<keyword evidence="2" id="KW-0732">Signal</keyword>
<organism evidence="3 4">
    <name type="scientific">Nocardioides potassii</name>
    <dbReference type="NCBI Taxonomy" id="2911371"/>
    <lineage>
        <taxon>Bacteria</taxon>
        <taxon>Bacillati</taxon>
        <taxon>Actinomycetota</taxon>
        <taxon>Actinomycetes</taxon>
        <taxon>Propionibacteriales</taxon>
        <taxon>Nocardioidaceae</taxon>
        <taxon>Nocardioides</taxon>
    </lineage>
</organism>
<evidence type="ECO:0000313" key="4">
    <source>
        <dbReference type="Proteomes" id="UP001201161"/>
    </source>
</evidence>
<sequence length="563" mass="56882">MKLISGLAAVALAASTLAQAVPATAATSAQAADAAGDWIAAEVPVALAGGAFTYNPGQLIDAGLALSATGHQAEAEDVSEALDPFLVTTEKDQYGYVKADEYEFVAPYTKLGTGRYANPTAKATAFTLRAGLDPATQYSDVDLEAQLEDLTNDTTGRIEDDSTYGNYANNIGQGFAVEALANLESTETAKATDALLAQQCPAGFFPLDVDEPCATSPSQPDVTALVVISLVESGLTTPAVTEAIADAADWLESLQLADGSFPGDGGAAGANTNGTGLGGWALGEAGRSTAAAEAGAWTRALQVSDAGACATQAPTGAIAYNAEDFAAGRANGLGTARNTWRIASYQAAPALAWAPAASGPLAISTPATAAGSSTVTATVTGLAAGEYGCITFGSTARSVKGTGAPVTETFTLPAGPGSSTFTVTTLTDTKSSTTTVPAPTAPTANPTPTPVPVVVPTGSLKASKVELVRKNKVRLGVKCVGTETCEGRLVVRSKKAVGTGADAKRIVVARAAYSVEAGTKDTLVLKVRRAARPALQKGRLRVVATQSANGADTVRTAFWLKKA</sequence>
<accession>A0ABS9HAJ3</accession>
<dbReference type="EMBL" id="JAKJHZ010000005">
    <property type="protein sequence ID" value="MCF6377033.1"/>
    <property type="molecule type" value="Genomic_DNA"/>
</dbReference>
<evidence type="ECO:0000313" key="3">
    <source>
        <dbReference type="EMBL" id="MCF6377033.1"/>
    </source>
</evidence>
<evidence type="ECO:0000256" key="1">
    <source>
        <dbReference type="SAM" id="MobiDB-lite"/>
    </source>
</evidence>
<proteinExistence type="predicted"/>